<keyword evidence="4 6" id="KW-1133">Transmembrane helix</keyword>
<evidence type="ECO:0000256" key="3">
    <source>
        <dbReference type="ARBA" id="ARBA00022692"/>
    </source>
</evidence>
<feature type="transmembrane region" description="Helical" evidence="6">
    <location>
        <begin position="150"/>
        <end position="174"/>
    </location>
</feature>
<evidence type="ECO:0000256" key="6">
    <source>
        <dbReference type="SAM" id="Phobius"/>
    </source>
</evidence>
<proteinExistence type="predicted"/>
<feature type="transmembrane region" description="Helical" evidence="6">
    <location>
        <begin position="239"/>
        <end position="260"/>
    </location>
</feature>
<feature type="domain" description="Type IV secretion system coupling protein TraD DNA-binding" evidence="8">
    <location>
        <begin position="295"/>
        <end position="675"/>
    </location>
</feature>
<dbReference type="InterPro" id="IPR012931">
    <property type="entry name" value="TraG_N_Proteobacteria"/>
</dbReference>
<dbReference type="SUPFAM" id="SSF52540">
    <property type="entry name" value="P-loop containing nucleoside triphosphate hydrolases"/>
    <property type="match status" value="1"/>
</dbReference>
<dbReference type="Pfam" id="PF12615">
    <property type="entry name" value="TraD_N"/>
    <property type="match status" value="1"/>
</dbReference>
<sequence>MLSQRLKVMTGDTLKYLQREQQDIHEWMKQAMLLNANCESYDDWREKFSLSRIYPNLVSMHAIRGLFQQSFSYLVAGEMAAHMMPILQSVFFALVVSMIFIVFPMGLLPGGYNILKTWILLIIWVSSWPVFFTIIHCLGMISLSSKSGALGLSIFWIICRLYQKVFLSSLYYFAIERYVQLKLAIGEHFYDIDQIGIKFYSLRFKKWMHLNAQDFLHEFYTGKHGFKIQQLWEFLINSALLEGLIVFTIGVIISIVFFTAQGKKTIIKAKIRGADFVGYKCLAKMLKRAKKASKIRFGGLPLVKNSERLHILITGTTGTGKTNMLNELLPQIRLHKDRAIIVDTTGTFIDRFFDPKCDKLLNPLEKNSEQWLPWNDCFEAADFHDIASSFSNYTPKLDDFFAKNAELVLSEALKLYKDDKDIIKLIHTIIYSDNRQFAKAFRNTAVSGIISESALETSAGIQSTLGKNITLLQYLKPGGSFSIKEWFSNSNETGWLFITANPNQRATLCPLISAWISIAIKALMCRNPNRDNKNMWFILDELPALQKVSSLPVALAESRKYGGCFVAGLQNIHQLEAIYGAAECASMLDLFNSKFIFRVSDQVTAYKSALTLGEQEIIETQENLSYGSNTMRDGVNMNNVERKKILVMPSEIMNLPDLTCYVKLAGNFPITKLTMQLQNLNTAFVCEYKLLKKLKLVEY</sequence>
<gene>
    <name evidence="10" type="primary">TrbL</name>
    <name evidence="10" type="synonym">VirB6|trbG</name>
    <name evidence="10" type="synonym">virB9</name>
    <name evidence="10" type="ORF">FPW1038_01969</name>
</gene>
<dbReference type="InterPro" id="IPR027417">
    <property type="entry name" value="P-loop_NTPase"/>
</dbReference>
<evidence type="ECO:0000259" key="7">
    <source>
        <dbReference type="Pfam" id="PF07916"/>
    </source>
</evidence>
<dbReference type="Gene3D" id="3.40.50.300">
    <property type="entry name" value="P-loop containing nucleotide triphosphate hydrolases"/>
    <property type="match status" value="2"/>
</dbReference>
<dbReference type="AlphaFoldDB" id="A0A2R8F2U7"/>
<dbReference type="Pfam" id="PF10412">
    <property type="entry name" value="TrwB_AAD_bind"/>
    <property type="match status" value="1"/>
</dbReference>
<dbReference type="InterPro" id="IPR022585">
    <property type="entry name" value="TraD_N"/>
</dbReference>
<accession>A0A2R8F2U7</accession>
<evidence type="ECO:0000259" key="8">
    <source>
        <dbReference type="Pfam" id="PF10412"/>
    </source>
</evidence>
<evidence type="ECO:0000313" key="10">
    <source>
        <dbReference type="EMBL" id="SPM45750.1"/>
    </source>
</evidence>
<evidence type="ECO:0000256" key="2">
    <source>
        <dbReference type="ARBA" id="ARBA00022475"/>
    </source>
</evidence>
<feature type="transmembrane region" description="Helical" evidence="6">
    <location>
        <begin position="89"/>
        <end position="112"/>
    </location>
</feature>
<dbReference type="PANTHER" id="PTHR37937">
    <property type="entry name" value="CONJUGATIVE TRANSFER: DNA TRANSPORT"/>
    <property type="match status" value="1"/>
</dbReference>
<feature type="domain" description="TraD coupling protein N-terminal" evidence="9">
    <location>
        <begin position="149"/>
        <end position="251"/>
    </location>
</feature>
<evidence type="ECO:0000256" key="5">
    <source>
        <dbReference type="ARBA" id="ARBA00023136"/>
    </source>
</evidence>
<keyword evidence="2" id="KW-1003">Cell membrane</keyword>
<comment type="subcellular location">
    <subcellularLocation>
        <location evidence="1">Cell membrane</location>
        <topology evidence="1">Multi-pass membrane protein</topology>
    </subcellularLocation>
</comment>
<feature type="transmembrane region" description="Helical" evidence="6">
    <location>
        <begin position="118"/>
        <end position="138"/>
    </location>
</feature>
<dbReference type="Pfam" id="PF07916">
    <property type="entry name" value="TraG_N"/>
    <property type="match status" value="1"/>
</dbReference>
<organism evidence="10 11">
    <name type="scientific">Orientia tsutsugamushi</name>
    <name type="common">Rickettsia tsutsugamushi</name>
    <dbReference type="NCBI Taxonomy" id="784"/>
    <lineage>
        <taxon>Bacteria</taxon>
        <taxon>Pseudomonadati</taxon>
        <taxon>Pseudomonadota</taxon>
        <taxon>Alphaproteobacteria</taxon>
        <taxon>Rickettsiales</taxon>
        <taxon>Rickettsiaceae</taxon>
        <taxon>Rickettsieae</taxon>
        <taxon>Orientia</taxon>
    </lineage>
</organism>
<evidence type="ECO:0000256" key="4">
    <source>
        <dbReference type="ARBA" id="ARBA00022989"/>
    </source>
</evidence>
<dbReference type="GO" id="GO:0005886">
    <property type="term" value="C:plasma membrane"/>
    <property type="evidence" value="ECO:0007669"/>
    <property type="project" value="UniProtKB-SubCell"/>
</dbReference>
<dbReference type="CDD" id="cd01127">
    <property type="entry name" value="TrwB_TraG_TraD_VirD4"/>
    <property type="match status" value="1"/>
</dbReference>
<dbReference type="InterPro" id="IPR019476">
    <property type="entry name" value="T4SS_TraD_DNA-bd"/>
</dbReference>
<keyword evidence="3 6" id="KW-0812">Transmembrane</keyword>
<name>A0A2R8F2U7_ORITS</name>
<feature type="domain" description="TraG N-terminal Proteobacteria" evidence="7">
    <location>
        <begin position="13"/>
        <end position="147"/>
    </location>
</feature>
<evidence type="ECO:0000256" key="1">
    <source>
        <dbReference type="ARBA" id="ARBA00004651"/>
    </source>
</evidence>
<dbReference type="PANTHER" id="PTHR37937:SF1">
    <property type="entry name" value="CONJUGATIVE TRANSFER: DNA TRANSPORT"/>
    <property type="match status" value="1"/>
</dbReference>
<dbReference type="EMBL" id="OOHR01000016">
    <property type="protein sequence ID" value="SPM45750.1"/>
    <property type="molecule type" value="Genomic_DNA"/>
</dbReference>
<keyword evidence="5 6" id="KW-0472">Membrane</keyword>
<reference evidence="11" key="1">
    <citation type="submission" date="2018-03" db="EMBL/GenBank/DDBJ databases">
        <authorList>
            <person name="Batty M. E."/>
            <person name="Batty M E."/>
        </authorList>
    </citation>
    <scope>NUCLEOTIDE SEQUENCE [LARGE SCALE GENOMIC DNA]</scope>
</reference>
<protein>
    <submittedName>
        <fullName evidence="10">Conjugal transfer protein</fullName>
    </submittedName>
</protein>
<evidence type="ECO:0000313" key="11">
    <source>
        <dbReference type="Proteomes" id="UP000244889"/>
    </source>
</evidence>
<evidence type="ECO:0000259" key="9">
    <source>
        <dbReference type="Pfam" id="PF12615"/>
    </source>
</evidence>
<dbReference type="Proteomes" id="UP000244889">
    <property type="component" value="Unassembled WGS sequence"/>
</dbReference>
<dbReference type="InterPro" id="IPR051539">
    <property type="entry name" value="T4SS-coupling_protein"/>
</dbReference>